<feature type="transmembrane region" description="Helical" evidence="6">
    <location>
        <begin position="274"/>
        <end position="300"/>
    </location>
</feature>
<feature type="region of interest" description="Disordered" evidence="5">
    <location>
        <begin position="1565"/>
        <end position="1584"/>
    </location>
</feature>
<evidence type="ECO:0000256" key="1">
    <source>
        <dbReference type="ARBA" id="ARBA00004141"/>
    </source>
</evidence>
<feature type="compositionally biased region" description="Low complexity" evidence="5">
    <location>
        <begin position="1361"/>
        <end position="1372"/>
    </location>
</feature>
<feature type="compositionally biased region" description="Basic and acidic residues" evidence="5">
    <location>
        <begin position="860"/>
        <end position="885"/>
    </location>
</feature>
<dbReference type="SUPFAM" id="SSF103473">
    <property type="entry name" value="MFS general substrate transporter"/>
    <property type="match status" value="1"/>
</dbReference>
<dbReference type="PANTHER" id="PTHR21576:SF158">
    <property type="entry name" value="RIBOSOMAL RNA-PROCESSING PROTEIN 12-LIKE CONSERVED DOMAIN-CONTAINING PROTEIN"/>
    <property type="match status" value="1"/>
</dbReference>
<feature type="compositionally biased region" description="Basic residues" evidence="5">
    <location>
        <begin position="1088"/>
        <end position="1097"/>
    </location>
</feature>
<feature type="compositionally biased region" description="Basic and acidic residues" evidence="5">
    <location>
        <begin position="1446"/>
        <end position="1458"/>
    </location>
</feature>
<evidence type="ECO:0000313" key="8">
    <source>
        <dbReference type="Proteomes" id="UP000310158"/>
    </source>
</evidence>
<comment type="caution">
    <text evidence="7">The sequence shown here is derived from an EMBL/GenBank/DDBJ whole genome shotgun (WGS) entry which is preliminary data.</text>
</comment>
<feature type="compositionally biased region" description="Polar residues" evidence="5">
    <location>
        <begin position="1398"/>
        <end position="1414"/>
    </location>
</feature>
<sequence length="1950" mass="213667">MPAQSSFLHRARLCLTCCSIAANALFAGGIFTFPLLAPTLALHLKLTQPQLTTIVLAGMIGQYPFSIVVGMVIDRFGPWACSLVSSILFSSGFGLFAWEIANTPGDVTPASRSSFHRLTIFFCMAGLGTVFSYFSSLFAASKNFPKYIGVASGSSMALFGLSPLFLSLVASRFFSDPATGLNVTKFLTFHAATAGLIHLIGAFNLRIPSAIDDSASSIPEVEEFAYTAESDVEDLAQSDERAPFLPKKSTDANVQVILVEEDATIFDLLKDVHFWILALIIMLVLGLCEMVISNIGTIVLSLPASSSADATTFDSSTDVATSTQVRILSIANTVSRLLAGPLADFISPVASYLPSGVRSFPRKHFISRIAFLTSTTVLLGGSFALLQTTIRSQQDIWILSVGTGMAYGITFTILSTQNFAELLSAMKKDATPRNKEIKDIVDYVSSRLPSLFNQSLPSDKFCDDVDALLRQSFSRLYQAIPALSLRLSIAIFTAILNDKVIPAFEANNFNAQRIWERIAQSTLSGVLDHLDENDNEPSKRTIAQAFYTNICAMFFFPSFAIPSTSFTVSLRVHAYMLLSNTSQSYSVNQALLRKPDVLGSENLGRLIAETKDYLALEQLLVLLARLIPSTNNTSNGRKLRTRFLREVFMSAPVRSRHYEDILKITEHIHAPDWEETSLKIVEVLARDITFPQPFEVKEVIICDVSFLQPTPHDRLFIDRNSFLLNHVTEDDVYESVQVLYSSVRQIKVSSTSNLVQVAMSSPAMIGDRQMDGIAEDASMMTTFELLPSDIGRFVQAMKARNLRDFAQGHIILWDGSSLSKSTVRMSINTSPARLDFNLGSLSSKRPSSFEEKVKIVEQVSHLHERSDDSTHSDIRDECSRSEGHHLSTAASVNQTAAKTKGEQHADSPGDGIIVLSNVHDRPPVARRAISKDPTASPLRPVLAGRHDLSSPSAFRNVRSIGRDLRDYKDSVLPSEVTRDSCSFRRTHSQVVRDTIFGASDEDLSDISEVHSPHESTSRSRKLSSSRGVEQVKGTDTGSDRTLPQVATVLTSDVSHAHQDTSNSRAKSVSPVKPRDKKMSKAQDSQTVRKNKKGKKMSKATAVTSDLDELAELNVESQNLQIRKTPNILKVVSESSAPNSKGRISVQCVDGTMEEAGSGVTNVRGRTMRASAAAASKKITRDIQSSDADDTAVELDVRLEGEEPSLDKLTVESVVQADAEAVTILGDDDGQYQAVSSTGISPQEVELETAETVAPTRIEEQGARNNDAKRKHVETVDDSLPTLNSKPPCKRRRGLPDTLTKSTNSGHIRNSDSLVTKSRQPAAYRGIKKKYGHRGEKKRPSSPAESIVDYDQIPPTATERASSPMPLDMSSPPAKIAASTPRSRIAAMKPKDTQGARPVTTSGSTVDDLSDPVSQRKNRVMKKKSSVHVKLVEKNIEVVSPPQPVKKAPEDSQHDRSLEPEATPMALNSKSNKLPWIQANFDLPPVPVSKLSVAGSSEKPLQIVKSSSHIPSGSRPAPNEKSPEGNSLDSAHSEDNDNGPTEEFDFAPVHPLPTVYTSFNLSHSFSSPGMPYRTGQRSFRQKTKNKDVMMIDLTHDDDSEPQPFRRRTPSSPLILSDVPQNSQPGNMPTHLYDVEGVYEEKYEDIEVSLDSSLRLTNPNEESSADASSLLFPTPLKTNEEDDYTEGDEDDIEEPIFDFVTREGPLGRMHKGISSILSRGDRTSFHNLFIDKGTDIATEEDRTIALPRRGSPSAKNTIQTLRPLPMPVSKQKRWTVPVTPKALGTMKLKKAVTGSPKSAGQRPLPKAVVAESGDVVTEISAVIDEITKAIKSKISTGYDDVRCSVGAARHHLLQQAADDLRSLHELNCAEMSDYHLMLVYSVVTFNSLMDLEAVYGSYSKCSLAALAEAERVGAEGIRQLKSTLKEHDRGVQAYARRIPTMRELPESVNKWL</sequence>
<gene>
    <name evidence="7" type="ORF">EW146_g962</name>
</gene>
<dbReference type="PANTHER" id="PTHR21576">
    <property type="entry name" value="UNCHARACTERIZED NODULIN-LIKE PROTEIN"/>
    <property type="match status" value="1"/>
</dbReference>
<feature type="transmembrane region" description="Helical" evidence="6">
    <location>
        <begin position="53"/>
        <end position="73"/>
    </location>
</feature>
<feature type="compositionally biased region" description="Basic residues" evidence="5">
    <location>
        <begin position="1415"/>
        <end position="1426"/>
    </location>
</feature>
<evidence type="ECO:0000256" key="4">
    <source>
        <dbReference type="ARBA" id="ARBA00023136"/>
    </source>
</evidence>
<feature type="region of interest" description="Disordered" evidence="5">
    <location>
        <begin position="1003"/>
        <end position="1100"/>
    </location>
</feature>
<name>A0A4S4M5B6_9AGAM</name>
<feature type="transmembrane region" description="Helical" evidence="6">
    <location>
        <begin position="80"/>
        <end position="98"/>
    </location>
</feature>
<feature type="transmembrane region" description="Helical" evidence="6">
    <location>
        <begin position="147"/>
        <end position="166"/>
    </location>
</feature>
<dbReference type="InterPro" id="IPR011701">
    <property type="entry name" value="MFS"/>
</dbReference>
<dbReference type="Pfam" id="PF07690">
    <property type="entry name" value="MFS_1"/>
    <property type="match status" value="1"/>
</dbReference>
<evidence type="ECO:0000256" key="6">
    <source>
        <dbReference type="SAM" id="Phobius"/>
    </source>
</evidence>
<accession>A0A4S4M5B6</accession>
<dbReference type="GO" id="GO:0000329">
    <property type="term" value="C:fungal-type vacuole membrane"/>
    <property type="evidence" value="ECO:0007669"/>
    <property type="project" value="TreeGrafter"/>
</dbReference>
<dbReference type="OrthoDB" id="410267at2759"/>
<evidence type="ECO:0000256" key="5">
    <source>
        <dbReference type="SAM" id="MobiDB-lite"/>
    </source>
</evidence>
<protein>
    <submittedName>
        <fullName evidence="7">Uncharacterized protein</fullName>
    </submittedName>
</protein>
<feature type="region of interest" description="Disordered" evidence="5">
    <location>
        <begin position="860"/>
        <end position="908"/>
    </location>
</feature>
<keyword evidence="8" id="KW-1185">Reference proteome</keyword>
<evidence type="ECO:0000256" key="3">
    <source>
        <dbReference type="ARBA" id="ARBA00022989"/>
    </source>
</evidence>
<feature type="region of interest" description="Disordered" evidence="5">
    <location>
        <begin position="1495"/>
        <end position="1547"/>
    </location>
</feature>
<comment type="subcellular location">
    <subcellularLocation>
        <location evidence="1">Membrane</location>
        <topology evidence="1">Multi-pass membrane protein</topology>
    </subcellularLocation>
</comment>
<evidence type="ECO:0000256" key="2">
    <source>
        <dbReference type="ARBA" id="ARBA00022692"/>
    </source>
</evidence>
<keyword evidence="2 6" id="KW-0812">Transmembrane</keyword>
<feature type="compositionally biased region" description="Polar residues" evidence="5">
    <location>
        <begin position="1298"/>
        <end position="1318"/>
    </location>
</feature>
<feature type="compositionally biased region" description="Polar residues" evidence="5">
    <location>
        <begin position="1608"/>
        <end position="1625"/>
    </location>
</feature>
<feature type="transmembrane region" description="Helical" evidence="6">
    <location>
        <begin position="12"/>
        <end position="33"/>
    </location>
</feature>
<feature type="compositionally biased region" description="Acidic residues" evidence="5">
    <location>
        <begin position="1678"/>
        <end position="1687"/>
    </location>
</feature>
<reference evidence="7 8" key="1">
    <citation type="submission" date="2019-02" db="EMBL/GenBank/DDBJ databases">
        <title>Genome sequencing of the rare red list fungi Bondarzewia mesenterica.</title>
        <authorList>
            <person name="Buettner E."/>
            <person name="Kellner H."/>
        </authorList>
    </citation>
    <scope>NUCLEOTIDE SEQUENCE [LARGE SCALE GENOMIC DNA]</scope>
    <source>
        <strain evidence="7 8">DSM 108281</strain>
    </source>
</reference>
<feature type="compositionally biased region" description="Basic and acidic residues" evidence="5">
    <location>
        <begin position="1007"/>
        <end position="1017"/>
    </location>
</feature>
<dbReference type="Proteomes" id="UP000310158">
    <property type="component" value="Unassembled WGS sequence"/>
</dbReference>
<feature type="region of interest" description="Disordered" evidence="5">
    <location>
        <begin position="1593"/>
        <end position="1626"/>
    </location>
</feature>
<dbReference type="InterPro" id="IPR036259">
    <property type="entry name" value="MFS_trans_sf"/>
</dbReference>
<feature type="compositionally biased region" description="Basic residues" evidence="5">
    <location>
        <begin position="1325"/>
        <end position="1336"/>
    </location>
</feature>
<organism evidence="7 8">
    <name type="scientific">Bondarzewia mesenterica</name>
    <dbReference type="NCBI Taxonomy" id="1095465"/>
    <lineage>
        <taxon>Eukaryota</taxon>
        <taxon>Fungi</taxon>
        <taxon>Dikarya</taxon>
        <taxon>Basidiomycota</taxon>
        <taxon>Agaricomycotina</taxon>
        <taxon>Agaricomycetes</taxon>
        <taxon>Russulales</taxon>
        <taxon>Bondarzewiaceae</taxon>
        <taxon>Bondarzewia</taxon>
    </lineage>
</organism>
<dbReference type="GO" id="GO:0022857">
    <property type="term" value="F:transmembrane transporter activity"/>
    <property type="evidence" value="ECO:0007669"/>
    <property type="project" value="InterPro"/>
</dbReference>
<feature type="transmembrane region" description="Helical" evidence="6">
    <location>
        <begin position="186"/>
        <end position="205"/>
    </location>
</feature>
<feature type="compositionally biased region" description="Polar residues" evidence="5">
    <location>
        <begin position="1047"/>
        <end position="1066"/>
    </location>
</feature>
<dbReference type="Gene3D" id="1.20.1250.20">
    <property type="entry name" value="MFS general substrate transporter like domains"/>
    <property type="match status" value="1"/>
</dbReference>
<feature type="transmembrane region" description="Helical" evidence="6">
    <location>
        <begin position="365"/>
        <end position="384"/>
    </location>
</feature>
<feature type="compositionally biased region" description="Polar residues" evidence="5">
    <location>
        <begin position="1655"/>
        <end position="1665"/>
    </location>
</feature>
<feature type="compositionally biased region" description="Polar residues" evidence="5">
    <location>
        <begin position="888"/>
        <end position="897"/>
    </location>
</feature>
<evidence type="ECO:0000313" key="7">
    <source>
        <dbReference type="EMBL" id="THH20349.1"/>
    </source>
</evidence>
<feature type="compositionally biased region" description="Acidic residues" evidence="5">
    <location>
        <begin position="1535"/>
        <end position="1544"/>
    </location>
</feature>
<keyword evidence="3 6" id="KW-1133">Transmembrane helix</keyword>
<keyword evidence="4 6" id="KW-0472">Membrane</keyword>
<feature type="transmembrane region" description="Helical" evidence="6">
    <location>
        <begin position="396"/>
        <end position="414"/>
    </location>
</feature>
<proteinExistence type="predicted"/>
<feature type="transmembrane region" description="Helical" evidence="6">
    <location>
        <begin position="118"/>
        <end position="140"/>
    </location>
</feature>
<feature type="region of interest" description="Disordered" evidence="5">
    <location>
        <begin position="1655"/>
        <end position="1687"/>
    </location>
</feature>
<feature type="region of interest" description="Disordered" evidence="5">
    <location>
        <begin position="1259"/>
        <end position="1466"/>
    </location>
</feature>
<dbReference type="EMBL" id="SGPL01000023">
    <property type="protein sequence ID" value="THH20349.1"/>
    <property type="molecule type" value="Genomic_DNA"/>
</dbReference>